<sequence>MGRRAALGQRLRGVSAAAFVGRRQELDTFDAALRGDRFSVLFVHGPGGIGKSALLRRFAERAADAGRTVIRLDGRVLSPTPEAFEAEAGAVLRDERAVLLVDTFEQIQGLEGWLRERFLPRLPVGALVVLAGRTPPDLCWRAEPGWAGVLEVTRLGELGPEEARALVEARGLAAGLREPLLSFAGGNPLALSLGAAVAAADEQAGSRWTPSQDVILTLLDQLVGDLPSPAHRRALDVCAHVHMTTEELLRAALPGDDATALFAWLRRLPFVESSAMGLYPHDVVRELLEADLRWRAPDGYARMHRRVHGHLSLKVRTVPDAEVLAAAAALTFPHRGDPLSARFFTSWRGHGEVQEGPFRDADLDALLQVAGTEGQESADCALFWLRRRSADFRVYRLTRTGEPVAFRAWLRLHAPDKDELATDPIIAAAWAHARATEPLRPGEHIAVSRPWVLPSYRGSSPAMDLIQWRGTGDRVRSQGLAWSYSVRHDPDDCRDFLRQYDFIEVPRRPRVGEIEFGLFAQDWRKMPAQVWLDRLSDLPPLAPHETEAPGQGSLAVLNEEEFHAAVRKALRRLSRPASWPRAR</sequence>
<protein>
    <recommendedName>
        <fullName evidence="1">Orc1-like AAA ATPase domain-containing protein</fullName>
    </recommendedName>
</protein>
<evidence type="ECO:0000259" key="1">
    <source>
        <dbReference type="Pfam" id="PF13191"/>
    </source>
</evidence>
<gene>
    <name evidence="2" type="ORF">BKM31_03095</name>
</gene>
<dbReference type="Pfam" id="PF13191">
    <property type="entry name" value="AAA_16"/>
    <property type="match status" value="1"/>
</dbReference>
<keyword evidence="3" id="KW-1185">Reference proteome</keyword>
<dbReference type="STRING" id="1909395.BKM31_03095"/>
<dbReference type="Proteomes" id="UP000190797">
    <property type="component" value="Chromosome"/>
</dbReference>
<dbReference type="SUPFAM" id="SSF52540">
    <property type="entry name" value="P-loop containing nucleoside triphosphate hydrolases"/>
    <property type="match status" value="1"/>
</dbReference>
<name>A0A1U9ZRP6_9ACTN</name>
<evidence type="ECO:0000313" key="2">
    <source>
        <dbReference type="EMBL" id="AQZ60626.1"/>
    </source>
</evidence>
<dbReference type="InterPro" id="IPR027417">
    <property type="entry name" value="P-loop_NTPase"/>
</dbReference>
<dbReference type="Gene3D" id="3.40.50.300">
    <property type="entry name" value="P-loop containing nucleotide triphosphate hydrolases"/>
    <property type="match status" value="1"/>
</dbReference>
<dbReference type="InterPro" id="IPR041664">
    <property type="entry name" value="AAA_16"/>
</dbReference>
<proteinExistence type="predicted"/>
<dbReference type="EMBL" id="CP017717">
    <property type="protein sequence ID" value="AQZ60626.1"/>
    <property type="molecule type" value="Genomic_DNA"/>
</dbReference>
<evidence type="ECO:0000313" key="3">
    <source>
        <dbReference type="Proteomes" id="UP000190797"/>
    </source>
</evidence>
<feature type="domain" description="Orc1-like AAA ATPase" evidence="1">
    <location>
        <begin position="19"/>
        <end position="84"/>
    </location>
</feature>
<organism evidence="2 3">
    <name type="scientific">[Actinomadura] parvosata subsp. kistnae</name>
    <dbReference type="NCBI Taxonomy" id="1909395"/>
    <lineage>
        <taxon>Bacteria</taxon>
        <taxon>Bacillati</taxon>
        <taxon>Actinomycetota</taxon>
        <taxon>Actinomycetes</taxon>
        <taxon>Streptosporangiales</taxon>
        <taxon>Streptosporangiaceae</taxon>
        <taxon>Nonomuraea</taxon>
    </lineage>
</organism>
<dbReference type="AlphaFoldDB" id="A0A1U9ZRP6"/>
<reference evidence="3" key="1">
    <citation type="journal article" date="2017" name="Med. Chem. Commun.">
        <title>Nonomuraea sp. ATCC 55076 harbours the largest actinomycete chromosome to date and the kistamicin biosynthetic gene cluster.</title>
        <authorList>
            <person name="Nazari B."/>
            <person name="Forneris C.C."/>
            <person name="Gibson M.I."/>
            <person name="Moon K."/>
            <person name="Schramma K.R."/>
            <person name="Seyedsayamdost M.R."/>
        </authorList>
    </citation>
    <scope>NUCLEOTIDE SEQUENCE [LARGE SCALE GENOMIC DNA]</scope>
    <source>
        <strain evidence="3">ATCC 55076</strain>
    </source>
</reference>
<accession>A0A1U9ZRP6</accession>
<dbReference type="KEGG" id="noa:BKM31_03095"/>
<dbReference type="RefSeq" id="WP_196223968.1">
    <property type="nucleotide sequence ID" value="NZ_CP017717.1"/>
</dbReference>